<evidence type="ECO:0000259" key="2">
    <source>
        <dbReference type="PROSITE" id="PS51186"/>
    </source>
</evidence>
<comment type="caution">
    <text evidence="3">The sequence shown here is derived from an EMBL/GenBank/DDBJ whole genome shotgun (WGS) entry which is preliminary data.</text>
</comment>
<feature type="region of interest" description="Disordered" evidence="1">
    <location>
        <begin position="673"/>
        <end position="694"/>
    </location>
</feature>
<dbReference type="InterPro" id="IPR016181">
    <property type="entry name" value="Acyl_CoA_acyltransferase"/>
</dbReference>
<keyword evidence="4" id="KW-1185">Reference proteome</keyword>
<feature type="domain" description="N-acetyltransferase" evidence="2">
    <location>
        <begin position="535"/>
        <end position="694"/>
    </location>
</feature>
<organism evidence="3 4">
    <name type="scientific">Leucobacter komagatae</name>
    <dbReference type="NCBI Taxonomy" id="55969"/>
    <lineage>
        <taxon>Bacteria</taxon>
        <taxon>Bacillati</taxon>
        <taxon>Actinomycetota</taxon>
        <taxon>Actinomycetes</taxon>
        <taxon>Micrococcales</taxon>
        <taxon>Microbacteriaceae</taxon>
        <taxon>Leucobacter</taxon>
    </lineage>
</organism>
<dbReference type="OrthoDB" id="9815420at2"/>
<reference evidence="3 4" key="1">
    <citation type="submission" date="2019-06" db="EMBL/GenBank/DDBJ databases">
        <title>Sequencing the genomes of 1000 actinobacteria strains.</title>
        <authorList>
            <person name="Klenk H.-P."/>
        </authorList>
    </citation>
    <scope>NUCLEOTIDE SEQUENCE [LARGE SCALE GENOMIC DNA]</scope>
    <source>
        <strain evidence="3 4">DSM 8803</strain>
    </source>
</reference>
<accession>A0A542Y4J5</accession>
<evidence type="ECO:0000313" key="4">
    <source>
        <dbReference type="Proteomes" id="UP000319094"/>
    </source>
</evidence>
<dbReference type="PROSITE" id="PS51186">
    <property type="entry name" value="GNAT"/>
    <property type="match status" value="1"/>
</dbReference>
<dbReference type="GO" id="GO:0016747">
    <property type="term" value="F:acyltransferase activity, transferring groups other than amino-acyl groups"/>
    <property type="evidence" value="ECO:0007669"/>
    <property type="project" value="InterPro"/>
</dbReference>
<dbReference type="Gene3D" id="3.40.630.30">
    <property type="match status" value="1"/>
</dbReference>
<dbReference type="InterPro" id="IPR015995">
    <property type="entry name" value="MlrC_N"/>
</dbReference>
<dbReference type="AlphaFoldDB" id="A0A542Y4J5"/>
<sequence length="694" mass="73584">MEQMTASGGGQQPANAPRIGVAFFYHESHSFSPIATDLAAFEAEDHHEGDRLIDVYSGTQTELGGFLDVLGARGATPVPLTAAAAMPAGTVTTAAYATLLREFELALRRAVADNPLDGLLLALHGSMVSETEQDPEGAIIELARAILGADAQIAVTFDLHANVSGTPAECGALIFGYQTYPHIDMYDQGVRAANALLDALAGEPLTVRTVRLPMLLRSINMRTAEGPMADVVEFARARETGGVRAVSPHAGFPYADTRCSGAAVSVVAADPSEAERVAQEVAEYFWAQRERYQVDVAAIPEALAAARDAIAVGETPVVLADVADNPQSGGSADTTVLLREVFAADLGTVLMSAICDDGVVRVARSAGVGAVLETQLAGKASTEFGAPLTVKAEVLAATDGVYVNDGPFNAGLSVDTGGAAWLRLRTVGGHPVSATADVVVTGRPITANDPALYRYLGVDPTAYDVLAWKVKNHFRAAFEPVVGRIIPVDAPGPAQTDFTALRFQHTDTAAWPFDGDRKLGDLTADEPLTGAVRPFTIRPATHEDLPDIAEFHVAVWQEAYAGLMDAGFLRTLTPERRLPEWEQALGRAPGYQVLVAHSASGAFLGFGSAHRHDDTGPLGLELHTLNLTPEARGTGLAAVLIDRLLGDEPAFAWVVDGNARAFEFYRKVGFEPTDDRRPDEESRVDDIRVVRGAR</sequence>
<gene>
    <name evidence="3" type="ORF">FB468_1003</name>
</gene>
<dbReference type="Proteomes" id="UP000319094">
    <property type="component" value="Unassembled WGS sequence"/>
</dbReference>
<dbReference type="SUPFAM" id="SSF55729">
    <property type="entry name" value="Acyl-CoA N-acyltransferases (Nat)"/>
    <property type="match status" value="1"/>
</dbReference>
<dbReference type="EMBL" id="VFON01000001">
    <property type="protein sequence ID" value="TQL42991.1"/>
    <property type="molecule type" value="Genomic_DNA"/>
</dbReference>
<proteinExistence type="predicted"/>
<dbReference type="Pfam" id="PF07171">
    <property type="entry name" value="MlrC_C"/>
    <property type="match status" value="1"/>
</dbReference>
<protein>
    <submittedName>
        <fullName evidence="3">Microcystin degradation protein MlrC</fullName>
    </submittedName>
</protein>
<dbReference type="InterPro" id="IPR010799">
    <property type="entry name" value="MlrC_C"/>
</dbReference>
<dbReference type="Pfam" id="PF00583">
    <property type="entry name" value="Acetyltransf_1"/>
    <property type="match status" value="1"/>
</dbReference>
<dbReference type="Pfam" id="PF07364">
    <property type="entry name" value="DUF1485"/>
    <property type="match status" value="1"/>
</dbReference>
<evidence type="ECO:0000256" key="1">
    <source>
        <dbReference type="SAM" id="MobiDB-lite"/>
    </source>
</evidence>
<name>A0A542Y4J5_9MICO</name>
<evidence type="ECO:0000313" key="3">
    <source>
        <dbReference type="EMBL" id="TQL42991.1"/>
    </source>
</evidence>
<dbReference type="InterPro" id="IPR000182">
    <property type="entry name" value="GNAT_dom"/>
</dbReference>